<dbReference type="KEGG" id="sphk:SKP52_08095"/>
<evidence type="ECO:0000259" key="2">
    <source>
        <dbReference type="PROSITE" id="PS51208"/>
    </source>
</evidence>
<dbReference type="InterPro" id="IPR005546">
    <property type="entry name" value="Autotransporte_beta"/>
</dbReference>
<dbReference type="OrthoDB" id="7622012at2"/>
<proteinExistence type="predicted"/>
<dbReference type="Gene3D" id="2.160.20.20">
    <property type="match status" value="1"/>
</dbReference>
<dbReference type="STRING" id="1515612.SKP52_08095"/>
<feature type="domain" description="Autotransporter" evidence="2">
    <location>
        <begin position="918"/>
        <end position="1191"/>
    </location>
</feature>
<dbReference type="PROSITE" id="PS51208">
    <property type="entry name" value="AUTOTRANSPORTER"/>
    <property type="match status" value="1"/>
</dbReference>
<keyword evidence="4" id="KW-1185">Reference proteome</keyword>
<evidence type="ECO:0000313" key="4">
    <source>
        <dbReference type="Proteomes" id="UP000030907"/>
    </source>
</evidence>
<gene>
    <name evidence="3" type="ORF">SKP52_08095</name>
</gene>
<dbReference type="RefSeq" id="WP_081997259.1">
    <property type="nucleotide sequence ID" value="NZ_CP009122.1"/>
</dbReference>
<feature type="signal peptide" evidence="1">
    <location>
        <begin position="1"/>
        <end position="31"/>
    </location>
</feature>
<dbReference type="GO" id="GO:0019867">
    <property type="term" value="C:outer membrane"/>
    <property type="evidence" value="ECO:0007669"/>
    <property type="project" value="InterPro"/>
</dbReference>
<evidence type="ECO:0000256" key="1">
    <source>
        <dbReference type="SAM" id="SignalP"/>
    </source>
</evidence>
<dbReference type="SMART" id="SM00869">
    <property type="entry name" value="Autotransporter"/>
    <property type="match status" value="1"/>
</dbReference>
<dbReference type="Gene3D" id="2.40.128.130">
    <property type="entry name" value="Autotransporter beta-domain"/>
    <property type="match status" value="1"/>
</dbReference>
<dbReference type="InterPro" id="IPR006315">
    <property type="entry name" value="OM_autotransptr_brl_dom"/>
</dbReference>
<dbReference type="Pfam" id="PF03797">
    <property type="entry name" value="Autotransporter"/>
    <property type="match status" value="1"/>
</dbReference>
<accession>A0A0A7PH27</accession>
<dbReference type="AlphaFoldDB" id="A0A0A7PH27"/>
<feature type="chain" id="PRO_5002031799" description="Autotransporter domain-containing protein" evidence="1">
    <location>
        <begin position="32"/>
        <end position="1191"/>
    </location>
</feature>
<dbReference type="InterPro" id="IPR036709">
    <property type="entry name" value="Autotransporte_beta_dom_sf"/>
</dbReference>
<name>A0A0A7PH27_9SPHN</name>
<evidence type="ECO:0000313" key="3">
    <source>
        <dbReference type="EMBL" id="AJA08538.1"/>
    </source>
</evidence>
<dbReference type="EMBL" id="CP009122">
    <property type="protein sequence ID" value="AJA08538.1"/>
    <property type="molecule type" value="Genomic_DNA"/>
</dbReference>
<dbReference type="NCBIfam" id="TIGR01414">
    <property type="entry name" value="autotrans_barl"/>
    <property type="match status" value="1"/>
</dbReference>
<dbReference type="Pfam" id="PF18883">
    <property type="entry name" value="AC_1"/>
    <property type="match status" value="1"/>
</dbReference>
<keyword evidence="1" id="KW-0732">Signal</keyword>
<organism evidence="3 4">
    <name type="scientific">Sphingopyxis fribergensis</name>
    <dbReference type="NCBI Taxonomy" id="1515612"/>
    <lineage>
        <taxon>Bacteria</taxon>
        <taxon>Pseudomonadati</taxon>
        <taxon>Pseudomonadota</taxon>
        <taxon>Alphaproteobacteria</taxon>
        <taxon>Sphingomonadales</taxon>
        <taxon>Sphingomonadaceae</taxon>
        <taxon>Sphingopyxis</taxon>
    </lineage>
</organism>
<dbReference type="SUPFAM" id="SSF103515">
    <property type="entry name" value="Autotransporter"/>
    <property type="match status" value="1"/>
</dbReference>
<protein>
    <recommendedName>
        <fullName evidence="2">Autotransporter domain-containing protein</fullName>
    </recommendedName>
</protein>
<dbReference type="HOGENOM" id="CLU_269262_0_0_5"/>
<dbReference type="InterPro" id="IPR012332">
    <property type="entry name" value="Autotransporter_pectin_lyase_C"/>
</dbReference>
<reference evidence="3 4" key="1">
    <citation type="journal article" date="2015" name="Int. J. Syst. Evol. Microbiol.">
        <title>Description of Sphingopyxis fribergensis sp. nov. - a soil bacterium with the ability to degrade styrene and phenylacetic acid.</title>
        <authorList>
            <person name="Oelschlagel M."/>
            <person name="Ruckert C."/>
            <person name="Kalinowski J."/>
            <person name="Schmidt G."/>
            <person name="Schlomann M."/>
            <person name="Tischler D."/>
        </authorList>
    </citation>
    <scope>NUCLEOTIDE SEQUENCE [LARGE SCALE GENOMIC DNA]</scope>
    <source>
        <strain evidence="3 4">Kp5.2</strain>
    </source>
</reference>
<dbReference type="InterPro" id="IPR043990">
    <property type="entry name" value="AC_1"/>
</dbReference>
<sequence length="1191" mass="121507">MISSRARRNLATVSMGALATLLWANTAAAQAQDACGTLVDGEVFCPSDGADYPEGIRYDAPGNITLNLQDGLSLNPEKGDAGIIAISEYGSKGSVAINGAGTSISTRDATGVVVEAEGDILIDLASVSTEVVTPGEIAAGITVANPNDSTTINVGSVRTVGDYSSGMVVEHGGPGTVTIHAGSVSTNGFASDGIKVVSGGDTEIVVDTIEGNGDYIWGINATNGVLWEEQMLAGVTSISVGRVNLSGNYNVGVFVDSESSAIVNVGDLNIDGFGNAGVAVTALDTAYVSVENATFTGEQSGGIFAVAGWGNAYARVGTLTAENGGGIGAQSFDGAADVDAGSVHVKGDQAIGAQAASTYGSASLRVQDVSTDGVLATGIRAEATRGEVAIIAGKVVTNGDASTGIFAMGRTNDVRVLGSLETKGERSVGILSATTRGDNFVLTNGRVSTQGESADALWVVGRYGSATILATGEISTIGDHSAGIRAVGEDGQVSIEAQKVTTEGAGANGIHARTQFVEFYSGHIPGEPVPFTGNIDIRAANVAVSGEASMGISARGLGSATILAGNVSAVSGAAIDTDMIENVTLDLRGEIRSQDANAVMARGENVSIEIGADARIVGGQNGLVIDAIGQRCVLPDVGDGSPNPCPNPGKDTQDGQIGVAAVAPPVDFPAFAGNAKIVNRGTIEAGEGFAIRVDRGAIALENSGTITGGLQFAGGDDLFDNAGLFVVTKDSDFGSGTDVLRNSGTLRAGGDVRLNGLERFENSGAIDLRNEKTGDVLTISGDYVGQGDAVVYLDIDGAGRASDRLVIEGSASGSTAIALTTDPTEAKITAAKGVLLVEVEGQSTADAFVLADATRDIGLVRYALTYDAASGSYSLVGRAGAGTFRQLGALQAADHMWDTSADIWRAQGLSRRDALMGDLGTVPRLWGSLQGGRATRDWTITDGDDAIDLDYRQTQQGGQIGYDLFGSGGETGALRVGLTGGYATSKLRYRGGGERIELSTANVGIYAAYVGERLFANLLVKYDHHDVELDTTAFASAHDLDGSTWGADGEVGMRFGSTGMFVEPAVGLAWSATDVDSLGTATQRLEFETSKQVKARIGARFGGTSHFANGGALTLYASGNAVRIFGDDYGLTVTAGESQRIEGDRLGTFGEGRVGLSYRAAGGFEAFAEGQGEIGSGYDGLTGRVGFRIGF</sequence>
<dbReference type="Proteomes" id="UP000030907">
    <property type="component" value="Chromosome"/>
</dbReference>